<evidence type="ECO:0000256" key="5">
    <source>
        <dbReference type="SAM" id="MobiDB-lite"/>
    </source>
</evidence>
<dbReference type="PROSITE" id="PS50103">
    <property type="entry name" value="ZF_C3H1"/>
    <property type="match status" value="2"/>
</dbReference>
<dbReference type="SUPFAM" id="SSF51197">
    <property type="entry name" value="Clavaminate synthase-like"/>
    <property type="match status" value="1"/>
</dbReference>
<feature type="domain" description="C3H1-type" evidence="6">
    <location>
        <begin position="674"/>
        <end position="702"/>
    </location>
</feature>
<evidence type="ECO:0000256" key="3">
    <source>
        <dbReference type="ARBA" id="ARBA00022833"/>
    </source>
</evidence>
<evidence type="ECO:0000313" key="7">
    <source>
        <dbReference type="EMBL" id="CAK0798360.1"/>
    </source>
</evidence>
<dbReference type="PANTHER" id="PTHR42256">
    <property type="entry name" value="OXOGLUTARATE/IRON-DEPENDENT DIOXYGENASE"/>
    <property type="match status" value="1"/>
</dbReference>
<dbReference type="Gene3D" id="2.60.120.590">
    <property type="entry name" value="Alpha-ketoglutarate-dependent dioxygenase AlkB-like"/>
    <property type="match status" value="1"/>
</dbReference>
<name>A0ABN9PYH4_9DINO</name>
<dbReference type="InterPro" id="IPR037151">
    <property type="entry name" value="AlkB-like_sf"/>
</dbReference>
<dbReference type="SMART" id="SM00356">
    <property type="entry name" value="ZnF_C3H1"/>
    <property type="match status" value="2"/>
</dbReference>
<proteinExistence type="predicted"/>
<keyword evidence="3 4" id="KW-0862">Zinc</keyword>
<dbReference type="EMBL" id="CAUYUJ010001925">
    <property type="protein sequence ID" value="CAK0798360.1"/>
    <property type="molecule type" value="Genomic_DNA"/>
</dbReference>
<keyword evidence="1 4" id="KW-0479">Metal-binding</keyword>
<dbReference type="Pfam" id="PF00642">
    <property type="entry name" value="zf-CCCH"/>
    <property type="match status" value="2"/>
</dbReference>
<gene>
    <name evidence="7" type="ORF">PCOR1329_LOCUS7132</name>
</gene>
<dbReference type="InterPro" id="IPR036855">
    <property type="entry name" value="Znf_CCCH_sf"/>
</dbReference>
<feature type="zinc finger region" description="C3H1-type" evidence="4">
    <location>
        <begin position="674"/>
        <end position="702"/>
    </location>
</feature>
<feature type="domain" description="C3H1-type" evidence="6">
    <location>
        <begin position="639"/>
        <end position="666"/>
    </location>
</feature>
<evidence type="ECO:0000256" key="2">
    <source>
        <dbReference type="ARBA" id="ARBA00022771"/>
    </source>
</evidence>
<feature type="zinc finger region" description="C3H1-type" evidence="4">
    <location>
        <begin position="639"/>
        <end position="666"/>
    </location>
</feature>
<dbReference type="Proteomes" id="UP001189429">
    <property type="component" value="Unassembled WGS sequence"/>
</dbReference>
<protein>
    <recommendedName>
        <fullName evidence="6">C3H1-type domain-containing protein</fullName>
    </recommendedName>
</protein>
<dbReference type="PANTHER" id="PTHR42256:SF1">
    <property type="entry name" value="FE2OG DIOXYGENASE DOMAIN-CONTAINING PROTEIN"/>
    <property type="match status" value="1"/>
</dbReference>
<evidence type="ECO:0000256" key="1">
    <source>
        <dbReference type="ARBA" id="ARBA00022723"/>
    </source>
</evidence>
<feature type="region of interest" description="Disordered" evidence="5">
    <location>
        <begin position="385"/>
        <end position="405"/>
    </location>
</feature>
<evidence type="ECO:0000259" key="6">
    <source>
        <dbReference type="PROSITE" id="PS50103"/>
    </source>
</evidence>
<keyword evidence="8" id="KW-1185">Reference proteome</keyword>
<organism evidence="7 8">
    <name type="scientific">Prorocentrum cordatum</name>
    <dbReference type="NCBI Taxonomy" id="2364126"/>
    <lineage>
        <taxon>Eukaryota</taxon>
        <taxon>Sar</taxon>
        <taxon>Alveolata</taxon>
        <taxon>Dinophyceae</taxon>
        <taxon>Prorocentrales</taxon>
        <taxon>Prorocentraceae</taxon>
        <taxon>Prorocentrum</taxon>
    </lineage>
</organism>
<dbReference type="Gene3D" id="3.30.1370.210">
    <property type="match status" value="1"/>
</dbReference>
<evidence type="ECO:0000256" key="4">
    <source>
        <dbReference type="PROSITE-ProRule" id="PRU00723"/>
    </source>
</evidence>
<comment type="caution">
    <text evidence="7">The sequence shown here is derived from an EMBL/GenBank/DDBJ whole genome shotgun (WGS) entry which is preliminary data.</text>
</comment>
<dbReference type="InterPro" id="IPR000571">
    <property type="entry name" value="Znf_CCCH"/>
</dbReference>
<keyword evidence="2 4" id="KW-0863">Zinc-finger</keyword>
<accession>A0ABN9PYH4</accession>
<sequence>MLRLAHEGARAAQDRLQAGEGTVAGANAKLSAYAAQQQADAALRAAAQSLCGTVQDGAQARQQLRQQALIAISQAAVVAAQAVAAKSTAGLVLVAAANDRSGAARAAGLDALVARSTELESRLALALTNAVSTTRAVQMGILHADGAVKDAIVKVGAKVESDLQAMQPLFSAARAAGHKSSEADLTLESALADTGRNAKPRHVRRSDVMQYVREYQYWFVTKKEDRLVAFGKACKSLYRSRLDVSELRDAVRDGGGAGGAGREVVSLVCGRLGLAEAECRVSVRWLPAGAPPQGDLWPAAGVQGSREARACVTLGAACEHALWRAGADGGSEVRLSGRNGCVYLLGCDMGRAWRWEVQAAESALGGLIFIGISGPCSMAEDEAKLAPAPSTPPAALKEGTRVHDTHDSNRPCMRIITLEDHAQLRDLSHDDVIVIPNFFCDAGDWDLYYDLLRQAREDDTGKGSTSTWESWHEGSHLLTKRPEGSDAFRSVIDRICDAFHIANKDCRDGNSVGTRFNWYRDGADWKPFHHDSAAFNPQRAAKQNCTVGASFGASRELAFRHAKTGELIYFPQTNGMLFFFGRDVNIRWQHGINALPTEDQDGKGRVSIILWGLTLLAREEAGSPPMLEGSSGPSAKGGGRGGERCRAFLRGSCSYGAACRFLHVAGSAQAAAGSLRSDVCRNYQRLGSCAYGDGCRYAHHAAGGA</sequence>
<reference evidence="7" key="1">
    <citation type="submission" date="2023-10" db="EMBL/GenBank/DDBJ databases">
        <authorList>
            <person name="Chen Y."/>
            <person name="Shah S."/>
            <person name="Dougan E. K."/>
            <person name="Thang M."/>
            <person name="Chan C."/>
        </authorList>
    </citation>
    <scope>NUCLEOTIDE SEQUENCE [LARGE SCALE GENOMIC DNA]</scope>
</reference>
<dbReference type="SUPFAM" id="SSF90229">
    <property type="entry name" value="CCCH zinc finger"/>
    <property type="match status" value="1"/>
</dbReference>
<evidence type="ECO:0000313" key="8">
    <source>
        <dbReference type="Proteomes" id="UP001189429"/>
    </source>
</evidence>